<dbReference type="EMBL" id="CP136864">
    <property type="protein sequence ID" value="WOJ94631.1"/>
    <property type="molecule type" value="Genomic_DNA"/>
</dbReference>
<dbReference type="InterPro" id="IPR002933">
    <property type="entry name" value="Peptidase_M20"/>
</dbReference>
<dbReference type="RefSeq" id="WP_407349268.1">
    <property type="nucleotide sequence ID" value="NZ_CP136864.1"/>
</dbReference>
<dbReference type="SUPFAM" id="SSF55031">
    <property type="entry name" value="Bacterial exopeptidase dimerisation domain"/>
    <property type="match status" value="1"/>
</dbReference>
<dbReference type="PANTHER" id="PTHR11014">
    <property type="entry name" value="PEPTIDASE M20 FAMILY MEMBER"/>
    <property type="match status" value="1"/>
</dbReference>
<feature type="signal peptide" evidence="2">
    <location>
        <begin position="1"/>
        <end position="22"/>
    </location>
</feature>
<dbReference type="Gene3D" id="3.40.630.10">
    <property type="entry name" value="Zn peptidases"/>
    <property type="match status" value="1"/>
</dbReference>
<dbReference type="InterPro" id="IPR011650">
    <property type="entry name" value="Peptidase_M20_dimer"/>
</dbReference>
<dbReference type="SUPFAM" id="SSF53187">
    <property type="entry name" value="Zn-dependent exopeptidases"/>
    <property type="match status" value="1"/>
</dbReference>
<feature type="domain" description="Peptidase M20 dimerisation" evidence="3">
    <location>
        <begin position="206"/>
        <end position="301"/>
    </location>
</feature>
<evidence type="ECO:0000256" key="2">
    <source>
        <dbReference type="SAM" id="SignalP"/>
    </source>
</evidence>
<organism evidence="4 5">
    <name type="scientific">Congregibacter variabilis</name>
    <dbReference type="NCBI Taxonomy" id="3081200"/>
    <lineage>
        <taxon>Bacteria</taxon>
        <taxon>Pseudomonadati</taxon>
        <taxon>Pseudomonadota</taxon>
        <taxon>Gammaproteobacteria</taxon>
        <taxon>Cellvibrionales</taxon>
        <taxon>Halieaceae</taxon>
        <taxon>Congregibacter</taxon>
    </lineage>
</organism>
<evidence type="ECO:0000313" key="4">
    <source>
        <dbReference type="EMBL" id="WOJ94631.1"/>
    </source>
</evidence>
<name>A0ABZ0I5W8_9GAMM</name>
<dbReference type="Gene3D" id="3.30.70.360">
    <property type="match status" value="1"/>
</dbReference>
<evidence type="ECO:0000313" key="5">
    <source>
        <dbReference type="Proteomes" id="UP001626537"/>
    </source>
</evidence>
<proteinExistence type="predicted"/>
<dbReference type="Pfam" id="PF01546">
    <property type="entry name" value="Peptidase_M20"/>
    <property type="match status" value="1"/>
</dbReference>
<dbReference type="Proteomes" id="UP001626537">
    <property type="component" value="Chromosome"/>
</dbReference>
<keyword evidence="1" id="KW-0378">Hydrolase</keyword>
<evidence type="ECO:0000256" key="1">
    <source>
        <dbReference type="ARBA" id="ARBA00022801"/>
    </source>
</evidence>
<evidence type="ECO:0000259" key="3">
    <source>
        <dbReference type="Pfam" id="PF07687"/>
    </source>
</evidence>
<sequence length="428" mass="46198">MRQLIQACLLMVLCGFNMQSWSFDELAYYTHLHENPELSFQEEQTAAILAKTLKDAGFTVTTGVGGHGVVAIVQNGEGPTLMVRADMDGLPVEEDTGLSYASTVKAKELNGQDVSVMHACGHDVHMTVVMSAALELLERRDEWQGTLMVIMQPAEERGAGARDMLADGLFERFPQPDYNLSVHTIATLPAGKIGFISGWMMANVDSVDITLHGVGGHGAYPHTAKDPVVLAAAVIMDLQTLVSREIHPAEPGVVTVGSIHAGTKHNIISDKATLQLTVRSYSDEVRDTLLAGIERIAVKQAEAMGFPADKKPDVAVLQEYTPALWNDPALVTRGVAAMRGELGDDALVEIPKEMGGEDFSRYGRTDAKIPSFMIRVGTVPQSLWDAASRGEERLPSLHSAFFAPDPVPTLDTGRRAITAMVLDLMASP</sequence>
<protein>
    <submittedName>
        <fullName evidence="4">Amidohydrolase</fullName>
    </submittedName>
</protein>
<dbReference type="InterPro" id="IPR036264">
    <property type="entry name" value="Bact_exopeptidase_dim_dom"/>
</dbReference>
<dbReference type="InterPro" id="IPR017439">
    <property type="entry name" value="Amidohydrolase"/>
</dbReference>
<gene>
    <name evidence="4" type="ORF">R0135_05565</name>
</gene>
<keyword evidence="5" id="KW-1185">Reference proteome</keyword>
<feature type="chain" id="PRO_5045230402" evidence="2">
    <location>
        <begin position="23"/>
        <end position="428"/>
    </location>
</feature>
<keyword evidence="2" id="KW-0732">Signal</keyword>
<reference evidence="4 5" key="1">
    <citation type="submission" date="2023-10" db="EMBL/GenBank/DDBJ databases">
        <title>Two novel species belonging to the OM43/NOR5 clade.</title>
        <authorList>
            <person name="Park M."/>
        </authorList>
    </citation>
    <scope>NUCLEOTIDE SEQUENCE [LARGE SCALE GENOMIC DNA]</scope>
    <source>
        <strain evidence="4 5">IMCC43200</strain>
    </source>
</reference>
<dbReference type="NCBIfam" id="TIGR01891">
    <property type="entry name" value="amidohydrolases"/>
    <property type="match status" value="1"/>
</dbReference>
<dbReference type="PANTHER" id="PTHR11014:SF63">
    <property type="entry name" value="METALLOPEPTIDASE, PUTATIVE (AFU_ORTHOLOGUE AFUA_6G09600)-RELATED"/>
    <property type="match status" value="1"/>
</dbReference>
<accession>A0ABZ0I5W8</accession>
<dbReference type="Pfam" id="PF07687">
    <property type="entry name" value="M20_dimer"/>
    <property type="match status" value="1"/>
</dbReference>